<dbReference type="OrthoDB" id="9812274at2"/>
<evidence type="ECO:0000256" key="3">
    <source>
        <dbReference type="ARBA" id="ARBA00023315"/>
    </source>
</evidence>
<dbReference type="PANTHER" id="PTHR10434">
    <property type="entry name" value="1-ACYL-SN-GLYCEROL-3-PHOSPHATE ACYLTRANSFERASE"/>
    <property type="match status" value="1"/>
</dbReference>
<keyword evidence="4" id="KW-1133">Transmembrane helix</keyword>
<feature type="domain" description="Phospholipid/glycerol acyltransferase" evidence="5">
    <location>
        <begin position="81"/>
        <end position="188"/>
    </location>
</feature>
<dbReference type="SMART" id="SM00563">
    <property type="entry name" value="PlsC"/>
    <property type="match status" value="1"/>
</dbReference>
<accession>V9HLY8</accession>
<evidence type="ECO:0000256" key="4">
    <source>
        <dbReference type="SAM" id="Phobius"/>
    </source>
</evidence>
<keyword evidence="4" id="KW-0472">Membrane</keyword>
<proteinExistence type="predicted"/>
<dbReference type="Pfam" id="PF01553">
    <property type="entry name" value="Acyltransferase"/>
    <property type="match status" value="1"/>
</dbReference>
<comment type="caution">
    <text evidence="6">The sequence shown here is derived from an EMBL/GenBank/DDBJ whole genome shotgun (WGS) entry which is preliminary data.</text>
</comment>
<organism evidence="6 7">
    <name type="scientific">Simonsiella muelleri ATCC 29453</name>
    <dbReference type="NCBI Taxonomy" id="641147"/>
    <lineage>
        <taxon>Bacteria</taxon>
        <taxon>Pseudomonadati</taxon>
        <taxon>Pseudomonadota</taxon>
        <taxon>Betaproteobacteria</taxon>
        <taxon>Neisseriales</taxon>
        <taxon>Neisseriaceae</taxon>
        <taxon>Simonsiella</taxon>
    </lineage>
</organism>
<dbReference type="GO" id="GO:0003841">
    <property type="term" value="F:1-acylglycerol-3-phosphate O-acyltransferase activity"/>
    <property type="evidence" value="ECO:0007669"/>
    <property type="project" value="TreeGrafter"/>
</dbReference>
<feature type="transmembrane region" description="Helical" evidence="4">
    <location>
        <begin position="6"/>
        <end position="32"/>
    </location>
</feature>
<feature type="transmembrane region" description="Helical" evidence="4">
    <location>
        <begin position="53"/>
        <end position="73"/>
    </location>
</feature>
<reference evidence="6 7" key="1">
    <citation type="submission" date="2010-03" db="EMBL/GenBank/DDBJ databases">
        <authorList>
            <consortium name="The Broad Institute Genome Sequencing Platform"/>
            <person name="Ward D."/>
            <person name="Earl A."/>
            <person name="Feldgarden M."/>
            <person name="Gevers D."/>
            <person name="Young S."/>
            <person name="Zeng Q."/>
            <person name="Koehrsen M."/>
            <person name="Alvarado L."/>
            <person name="Berlin A.M."/>
            <person name="Borenstein D."/>
            <person name="Chapman S.B."/>
            <person name="Chen Z."/>
            <person name="Engels R."/>
            <person name="Freedman E."/>
            <person name="Gellesch M."/>
            <person name="Goldberg J."/>
            <person name="Griggs A."/>
            <person name="Gujja S."/>
            <person name="Heilman E.R."/>
            <person name="Heiman D.I."/>
            <person name="Hepburn T.A."/>
            <person name="Howarth C."/>
            <person name="Jen D."/>
            <person name="Larson L."/>
            <person name="Mehta T."/>
            <person name="Park D."/>
            <person name="Pearson M."/>
            <person name="Richards J."/>
            <person name="Roberts A."/>
            <person name="Saif S."/>
            <person name="Shea T.D."/>
            <person name="Shenoy N."/>
            <person name="Sisk P."/>
            <person name="Stolte C."/>
            <person name="Sykes S.N."/>
            <person name="Walk T."/>
            <person name="White J."/>
            <person name="Yandava C."/>
            <person name="Izard J."/>
            <person name="Baranova O.V."/>
            <person name="Blanton J.M."/>
            <person name="Tanner A.C."/>
            <person name="Dewhirst F."/>
            <person name="Haas B."/>
            <person name="Nusbaum C."/>
            <person name="Birren B."/>
        </authorList>
    </citation>
    <scope>NUCLEOTIDE SEQUENCE [LARGE SCALE GENOMIC DNA]</scope>
    <source>
        <strain evidence="6 7">ATCC 29453</strain>
    </source>
</reference>
<evidence type="ECO:0000313" key="7">
    <source>
        <dbReference type="Proteomes" id="UP000017813"/>
    </source>
</evidence>
<protein>
    <recommendedName>
        <fullName evidence="5">Phospholipid/glycerol acyltransferase domain-containing protein</fullName>
    </recommendedName>
</protein>
<reference evidence="6 7" key="2">
    <citation type="submission" date="2011-10" db="EMBL/GenBank/DDBJ databases">
        <title>The Genome Sequence of Simonsiella muelleri ATCC 29453.</title>
        <authorList>
            <consortium name="The Broad Institute Genome Sequencing Platform"/>
            <consortium name="The Broad Institute Genome Sequencing Center for Infectious Disease"/>
            <person name="Earl A."/>
            <person name="Ward D."/>
            <person name="Feldgarden M."/>
            <person name="Gevers D."/>
            <person name="Izard J."/>
            <person name="Baranova O.V."/>
            <person name="Blanton J.M."/>
            <person name="Tanner A.C."/>
            <person name="Dewhirst F."/>
            <person name="Young S.K."/>
            <person name="Zeng Q."/>
            <person name="Gargeya S."/>
            <person name="Fitzgerald M."/>
            <person name="Haas B."/>
            <person name="Abouelleil A."/>
            <person name="Alvarado L."/>
            <person name="Arachchi H.M."/>
            <person name="Berlin A."/>
            <person name="Brown A."/>
            <person name="Chapman S.B."/>
            <person name="Chen Z."/>
            <person name="Dunbar C."/>
            <person name="Freedman E."/>
            <person name="Gearin G."/>
            <person name="Goldberg J."/>
            <person name="Griggs A."/>
            <person name="Gujja S."/>
            <person name="Heiman D."/>
            <person name="Howarth C."/>
            <person name="Larson L."/>
            <person name="Lui A."/>
            <person name="MacDonald P.J.P."/>
            <person name="Montmayeur A."/>
            <person name="Murphy C."/>
            <person name="Neiman D."/>
            <person name="Pearson M."/>
            <person name="Priest M."/>
            <person name="Roberts A."/>
            <person name="Saif S."/>
            <person name="Shea T."/>
            <person name="Shenoy N."/>
            <person name="Sisk P."/>
            <person name="Stolte C."/>
            <person name="Sykes S."/>
            <person name="Wortman J."/>
            <person name="Nusbaum C."/>
            <person name="Birren B."/>
        </authorList>
    </citation>
    <scope>NUCLEOTIDE SEQUENCE [LARGE SCALE GENOMIC DNA]</scope>
    <source>
        <strain evidence="6 7">ATCC 29453</strain>
    </source>
</reference>
<dbReference type="GO" id="GO:0006654">
    <property type="term" value="P:phosphatidic acid biosynthetic process"/>
    <property type="evidence" value="ECO:0007669"/>
    <property type="project" value="TreeGrafter"/>
</dbReference>
<dbReference type="CDD" id="cd07989">
    <property type="entry name" value="LPLAT_AGPAT-like"/>
    <property type="match status" value="1"/>
</dbReference>
<sequence length="247" mass="28493">MYSLNQIWRLFATALGFVIFGLFGVLFKIILLPYLSGSLKTQMKARRLVTKSWCWFVKYITLMGVVEAHFHGFEKLGRTGQLMLANHPSLLDVVFILSRVPDANCVVKADLLHNPAMSSQIRACGYVLNREDFDFVEQIDEILQTQSLLIFPEGTRTGWHENVKFHRGAVSLGLRSAKIITPIVVKMSPENYKKGQKWYQIPREKPVYHFVVGDDIDPQTWLAEKPLPIAARRLNDELQHYFNQQMR</sequence>
<dbReference type="RefSeq" id="WP_002641435.1">
    <property type="nucleotide sequence ID" value="NZ_CP019448.1"/>
</dbReference>
<keyword evidence="2" id="KW-0808">Transferase</keyword>
<keyword evidence="3" id="KW-0012">Acyltransferase</keyword>
<keyword evidence="4" id="KW-0812">Transmembrane</keyword>
<evidence type="ECO:0000256" key="1">
    <source>
        <dbReference type="ARBA" id="ARBA00005189"/>
    </source>
</evidence>
<dbReference type="PANTHER" id="PTHR10434:SF66">
    <property type="entry name" value="PHOSPHOLIPID_GLYCEROL ACYLTRANSFERASE DOMAIN-CONTAINING PROTEIN"/>
    <property type="match status" value="1"/>
</dbReference>
<dbReference type="InterPro" id="IPR002123">
    <property type="entry name" value="Plipid/glycerol_acylTrfase"/>
</dbReference>
<dbReference type="KEGG" id="smur:BWP33_10020"/>
<name>V9HLY8_9NEIS</name>
<dbReference type="HOGENOM" id="CLU_078753_0_0_4"/>
<gene>
    <name evidence="6" type="ORF">HMPREF9021_00652</name>
</gene>
<dbReference type="eggNOG" id="COG0204">
    <property type="taxonomic scope" value="Bacteria"/>
</dbReference>
<evidence type="ECO:0000313" key="6">
    <source>
        <dbReference type="EMBL" id="EFG31384.2"/>
    </source>
</evidence>
<dbReference type="Proteomes" id="UP000017813">
    <property type="component" value="Unassembled WGS sequence"/>
</dbReference>
<dbReference type="AlphaFoldDB" id="V9HLY8"/>
<evidence type="ECO:0000256" key="2">
    <source>
        <dbReference type="ARBA" id="ARBA00022679"/>
    </source>
</evidence>
<dbReference type="EMBL" id="ADCY02000011">
    <property type="protein sequence ID" value="EFG31384.2"/>
    <property type="molecule type" value="Genomic_DNA"/>
</dbReference>
<keyword evidence="7" id="KW-1185">Reference proteome</keyword>
<evidence type="ECO:0000259" key="5">
    <source>
        <dbReference type="SMART" id="SM00563"/>
    </source>
</evidence>
<dbReference type="SUPFAM" id="SSF69593">
    <property type="entry name" value="Glycerol-3-phosphate (1)-acyltransferase"/>
    <property type="match status" value="1"/>
</dbReference>
<comment type="pathway">
    <text evidence="1">Lipid metabolism.</text>
</comment>
<dbReference type="STRING" id="641147.HMPREF9021_00652"/>